<dbReference type="Proteomes" id="UP000024635">
    <property type="component" value="Unassembled WGS sequence"/>
</dbReference>
<dbReference type="SUPFAM" id="SSF56112">
    <property type="entry name" value="Protein kinase-like (PK-like)"/>
    <property type="match status" value="1"/>
</dbReference>
<dbReference type="SMART" id="SM00240">
    <property type="entry name" value="FHA"/>
    <property type="match status" value="1"/>
</dbReference>
<evidence type="ECO:0000256" key="5">
    <source>
        <dbReference type="PROSITE-ProRule" id="PRU10141"/>
    </source>
</evidence>
<dbReference type="GO" id="GO:0004674">
    <property type="term" value="F:protein serine/threonine kinase activity"/>
    <property type="evidence" value="ECO:0007669"/>
    <property type="project" value="UniProtKB-KW"/>
</dbReference>
<evidence type="ECO:0000313" key="10">
    <source>
        <dbReference type="EMBL" id="EYB95997.1"/>
    </source>
</evidence>
<evidence type="ECO:0000256" key="1">
    <source>
        <dbReference type="ARBA" id="ARBA00001946"/>
    </source>
</evidence>
<keyword evidence="4" id="KW-0460">Magnesium</keyword>
<keyword evidence="2 5" id="KW-0547">Nucleotide-binding</keyword>
<dbReference type="SUPFAM" id="SSF49879">
    <property type="entry name" value="SMAD/FHA domain"/>
    <property type="match status" value="1"/>
</dbReference>
<evidence type="ECO:0000256" key="6">
    <source>
        <dbReference type="RuleBase" id="RU000304"/>
    </source>
</evidence>
<organism evidence="10 11">
    <name type="scientific">Ancylostoma ceylanicum</name>
    <dbReference type="NCBI Taxonomy" id="53326"/>
    <lineage>
        <taxon>Eukaryota</taxon>
        <taxon>Metazoa</taxon>
        <taxon>Ecdysozoa</taxon>
        <taxon>Nematoda</taxon>
        <taxon>Chromadorea</taxon>
        <taxon>Rhabditida</taxon>
        <taxon>Rhabditina</taxon>
        <taxon>Rhabditomorpha</taxon>
        <taxon>Strongyloidea</taxon>
        <taxon>Ancylostomatidae</taxon>
        <taxon>Ancylostomatinae</taxon>
        <taxon>Ancylostoma</taxon>
    </lineage>
</organism>
<dbReference type="InterPro" id="IPR008271">
    <property type="entry name" value="Ser/Thr_kinase_AS"/>
</dbReference>
<evidence type="ECO:0000256" key="3">
    <source>
        <dbReference type="ARBA" id="ARBA00022840"/>
    </source>
</evidence>
<feature type="compositionally biased region" description="Low complexity" evidence="7">
    <location>
        <begin position="22"/>
        <end position="32"/>
    </location>
</feature>
<feature type="domain" description="FHA" evidence="8">
    <location>
        <begin position="60"/>
        <end position="119"/>
    </location>
</feature>
<dbReference type="STRING" id="53326.A0A016SZZ0"/>
<evidence type="ECO:0000259" key="8">
    <source>
        <dbReference type="PROSITE" id="PS50006"/>
    </source>
</evidence>
<feature type="binding site" evidence="5">
    <location>
        <position position="192"/>
    </location>
    <ligand>
        <name>ATP</name>
        <dbReference type="ChEBI" id="CHEBI:30616"/>
    </ligand>
</feature>
<evidence type="ECO:0000259" key="9">
    <source>
        <dbReference type="PROSITE" id="PS50011"/>
    </source>
</evidence>
<evidence type="ECO:0000256" key="4">
    <source>
        <dbReference type="ARBA" id="ARBA00022842"/>
    </source>
</evidence>
<comment type="cofactor">
    <cofactor evidence="1">
        <name>Mg(2+)</name>
        <dbReference type="ChEBI" id="CHEBI:18420"/>
    </cofactor>
</comment>
<dbReference type="GO" id="GO:0005524">
    <property type="term" value="F:ATP binding"/>
    <property type="evidence" value="ECO:0007669"/>
    <property type="project" value="UniProtKB-UniRule"/>
</dbReference>
<dbReference type="Pfam" id="PF00069">
    <property type="entry name" value="Pkinase"/>
    <property type="match status" value="1"/>
</dbReference>
<proteinExistence type="inferred from homology"/>
<dbReference type="PANTHER" id="PTHR24347">
    <property type="entry name" value="SERINE/THREONINE-PROTEIN KINASE"/>
    <property type="match status" value="1"/>
</dbReference>
<gene>
    <name evidence="10" type="primary">Acey_s0154.g2978</name>
    <name evidence="10" type="ORF">Y032_0154g2978</name>
</gene>
<protein>
    <recommendedName>
        <fullName evidence="12">Kinase domain protein</fullName>
    </recommendedName>
</protein>
<dbReference type="Pfam" id="PF00498">
    <property type="entry name" value="FHA"/>
    <property type="match status" value="1"/>
</dbReference>
<keyword evidence="6" id="KW-0808">Transferase</keyword>
<dbReference type="FunFam" id="1.10.510.10:FF:000571">
    <property type="entry name" value="Maternal embryonic leucine zipper kinase"/>
    <property type="match status" value="1"/>
</dbReference>
<reference evidence="11" key="1">
    <citation type="journal article" date="2015" name="Nat. Genet.">
        <title>The genome and transcriptome of the zoonotic hookworm Ancylostoma ceylanicum identify infection-specific gene families.</title>
        <authorList>
            <person name="Schwarz E.M."/>
            <person name="Hu Y."/>
            <person name="Antoshechkin I."/>
            <person name="Miller M.M."/>
            <person name="Sternberg P.W."/>
            <person name="Aroian R.V."/>
        </authorList>
    </citation>
    <scope>NUCLEOTIDE SEQUENCE</scope>
    <source>
        <strain evidence="11">HY135</strain>
    </source>
</reference>
<evidence type="ECO:0008006" key="12">
    <source>
        <dbReference type="Google" id="ProtNLM"/>
    </source>
</evidence>
<evidence type="ECO:0000313" key="11">
    <source>
        <dbReference type="Proteomes" id="UP000024635"/>
    </source>
</evidence>
<dbReference type="PROSITE" id="PS00108">
    <property type="entry name" value="PROTEIN_KINASE_ST"/>
    <property type="match status" value="1"/>
</dbReference>
<keyword evidence="6" id="KW-0418">Kinase</keyword>
<evidence type="ECO:0000256" key="7">
    <source>
        <dbReference type="SAM" id="MobiDB-lite"/>
    </source>
</evidence>
<feature type="compositionally biased region" description="Acidic residues" evidence="7">
    <location>
        <begin position="1"/>
        <end position="11"/>
    </location>
</feature>
<feature type="region of interest" description="Disordered" evidence="7">
    <location>
        <begin position="1"/>
        <end position="32"/>
    </location>
</feature>
<dbReference type="InterPro" id="IPR011009">
    <property type="entry name" value="Kinase-like_dom_sf"/>
</dbReference>
<dbReference type="AlphaFoldDB" id="A0A016SZZ0"/>
<sequence length="467" mass="52641">MNEEQVQEGDAYDTQPVDGDSSDPSSSCSSVSTSSIRPAYAKLESLMDLVPRIDLREDTFICGRGVSEQVNYDFSALRGPKQWMYNIISKQHFRLDRVDGRTILTDLSSNGTYVNQNLVGKSLTCELGNGDVISCGRPDILVFLYEERVQDTYPTALLEKYIMTNTSLGKGGYGAVLMGKLRRNCQTQVAVKVLDITHLSGRFSRAVSKAKDVEKEVNIMLQINHPNCVQFMDWIETERTAYIVMEMVGGGELFDRIVDSKWNGLGFGEDLCKFYAWQLLSALEYLHERGITHRDIKPENVLCMTKDDYTVVKLADFGLAKESSASTMNTFCGTPAYMAPELIDNDKLAYNPRVDMWSLGVVLFTGICGYPPFSDDYKDIDLNTQIKKGRLIFHHQWKYVTQETQYVIKMMLKVDKSAFQPTLRLSASDALRKSWLQNCVAVSKAKVLVAKYIQAKKPLQYVSACES</sequence>
<dbReference type="Gene3D" id="2.60.200.20">
    <property type="match status" value="1"/>
</dbReference>
<feature type="domain" description="Protein kinase" evidence="9">
    <location>
        <begin position="162"/>
        <end position="436"/>
    </location>
</feature>
<keyword evidence="6" id="KW-0723">Serine/threonine-protein kinase</keyword>
<comment type="caution">
    <text evidence="10">The sequence shown here is derived from an EMBL/GenBank/DDBJ whole genome shotgun (WGS) entry which is preliminary data.</text>
</comment>
<name>A0A016SZZ0_9BILA</name>
<dbReference type="InterPro" id="IPR017441">
    <property type="entry name" value="Protein_kinase_ATP_BS"/>
</dbReference>
<dbReference type="SMART" id="SM00220">
    <property type="entry name" value="S_TKc"/>
    <property type="match status" value="1"/>
</dbReference>
<dbReference type="InterPro" id="IPR000253">
    <property type="entry name" value="FHA_dom"/>
</dbReference>
<dbReference type="PROSITE" id="PS50011">
    <property type="entry name" value="PROTEIN_KINASE_DOM"/>
    <property type="match status" value="1"/>
</dbReference>
<comment type="similarity">
    <text evidence="6">Belongs to the protein kinase superfamily.</text>
</comment>
<accession>A0A016SZZ0</accession>
<dbReference type="Gene3D" id="1.10.510.10">
    <property type="entry name" value="Transferase(Phosphotransferase) domain 1"/>
    <property type="match status" value="1"/>
</dbReference>
<dbReference type="PROSITE" id="PS00107">
    <property type="entry name" value="PROTEIN_KINASE_ATP"/>
    <property type="match status" value="1"/>
</dbReference>
<keyword evidence="11" id="KW-1185">Reference proteome</keyword>
<evidence type="ECO:0000256" key="2">
    <source>
        <dbReference type="ARBA" id="ARBA00022741"/>
    </source>
</evidence>
<dbReference type="InterPro" id="IPR000719">
    <property type="entry name" value="Prot_kinase_dom"/>
</dbReference>
<dbReference type="InterPro" id="IPR008984">
    <property type="entry name" value="SMAD_FHA_dom_sf"/>
</dbReference>
<dbReference type="OrthoDB" id="40902at2759"/>
<dbReference type="PROSITE" id="PS50006">
    <property type="entry name" value="FHA_DOMAIN"/>
    <property type="match status" value="1"/>
</dbReference>
<keyword evidence="3 5" id="KW-0067">ATP-binding</keyword>
<dbReference type="EMBL" id="JARK01001490">
    <property type="protein sequence ID" value="EYB95997.1"/>
    <property type="molecule type" value="Genomic_DNA"/>
</dbReference>